<name>A0A1B9NCP9_9MICO</name>
<dbReference type="InterPro" id="IPR041657">
    <property type="entry name" value="HTH_17"/>
</dbReference>
<dbReference type="RefSeq" id="WP_067025880.1">
    <property type="nucleotide sequence ID" value="NZ_CP038256.1"/>
</dbReference>
<dbReference type="Pfam" id="PF12728">
    <property type="entry name" value="HTH_17"/>
    <property type="match status" value="1"/>
</dbReference>
<accession>A0A1B9NCP9</accession>
<protein>
    <submittedName>
        <fullName evidence="1">Uncharacterized protein</fullName>
    </submittedName>
</protein>
<dbReference type="GO" id="GO:0003677">
    <property type="term" value="F:DNA binding"/>
    <property type="evidence" value="ECO:0007669"/>
    <property type="project" value="InterPro"/>
</dbReference>
<comment type="caution">
    <text evidence="1">The sequence shown here is derived from an EMBL/GenBank/DDBJ whole genome shotgun (WGS) entry which is preliminary data.</text>
</comment>
<organism evidence="1 2">
    <name type="scientific">Microbacterium sediminis</name>
    <dbReference type="NCBI Taxonomy" id="904291"/>
    <lineage>
        <taxon>Bacteria</taxon>
        <taxon>Bacillati</taxon>
        <taxon>Actinomycetota</taxon>
        <taxon>Actinomycetes</taxon>
        <taxon>Micrococcales</taxon>
        <taxon>Microbacteriaceae</taxon>
        <taxon>Microbacterium</taxon>
    </lineage>
</organism>
<dbReference type="STRING" id="904291.A7J15_05890"/>
<dbReference type="EMBL" id="LXMD01000022">
    <property type="protein sequence ID" value="OCG74362.1"/>
    <property type="molecule type" value="Genomic_DNA"/>
</dbReference>
<sequence>MAELGDGDAAVPSRHLAPAQVAELLDVDVSAVMALVHEGRLRGLRVGSPAVWRIDQTSVERYLEEQAEEARRMALWNESRIASFPELWGSTGPRP</sequence>
<reference evidence="1 2" key="1">
    <citation type="submission" date="2016-05" db="EMBL/GenBank/DDBJ databases">
        <authorList>
            <person name="Lavstsen T."/>
            <person name="Jespersen J.S."/>
        </authorList>
    </citation>
    <scope>NUCLEOTIDE SEQUENCE [LARGE SCALE GENOMIC DNA]</scope>
    <source>
        <strain evidence="1 2">YLB-01</strain>
    </source>
</reference>
<dbReference type="NCBIfam" id="TIGR01764">
    <property type="entry name" value="excise"/>
    <property type="match status" value="1"/>
</dbReference>
<evidence type="ECO:0000313" key="1">
    <source>
        <dbReference type="EMBL" id="OCG74362.1"/>
    </source>
</evidence>
<dbReference type="InterPro" id="IPR010093">
    <property type="entry name" value="SinI_DNA-bd"/>
</dbReference>
<dbReference type="OrthoDB" id="5524782at2"/>
<evidence type="ECO:0000313" key="2">
    <source>
        <dbReference type="Proteomes" id="UP000093355"/>
    </source>
</evidence>
<gene>
    <name evidence="1" type="ORF">A7J15_05890</name>
</gene>
<keyword evidence="2" id="KW-1185">Reference proteome</keyword>
<proteinExistence type="predicted"/>
<dbReference type="Proteomes" id="UP000093355">
    <property type="component" value="Unassembled WGS sequence"/>
</dbReference>
<dbReference type="AlphaFoldDB" id="A0A1B9NCP9"/>